<name>A0A397T595_9GLOM</name>
<evidence type="ECO:0000313" key="2">
    <source>
        <dbReference type="EMBL" id="RIA90311.1"/>
    </source>
</evidence>
<evidence type="ECO:0000313" key="3">
    <source>
        <dbReference type="Proteomes" id="UP000265703"/>
    </source>
</evidence>
<reference evidence="2 3" key="1">
    <citation type="submission" date="2018-06" db="EMBL/GenBank/DDBJ databases">
        <title>Comparative genomics reveals the genomic features of Rhizophagus irregularis, R. cerebriforme, R. diaphanum and Gigaspora rosea, and their symbiotic lifestyle signature.</title>
        <authorList>
            <person name="Morin E."/>
            <person name="San Clemente H."/>
            <person name="Chen E.C.H."/>
            <person name="De La Providencia I."/>
            <person name="Hainaut M."/>
            <person name="Kuo A."/>
            <person name="Kohler A."/>
            <person name="Murat C."/>
            <person name="Tang N."/>
            <person name="Roy S."/>
            <person name="Loubradou J."/>
            <person name="Henrissat B."/>
            <person name="Grigoriev I.V."/>
            <person name="Corradi N."/>
            <person name="Roux C."/>
            <person name="Martin F.M."/>
        </authorList>
    </citation>
    <scope>NUCLEOTIDE SEQUENCE [LARGE SCALE GENOMIC DNA]</scope>
    <source>
        <strain evidence="2 3">DAOM 227022</strain>
    </source>
</reference>
<dbReference type="Proteomes" id="UP000265703">
    <property type="component" value="Unassembled WGS sequence"/>
</dbReference>
<sequence length="389" mass="44448">MNNNPNDIRFSLENLNLIFKILTILIQNREETIQQHFWEYIRQIVEGDNNNQNLFSSSFATAIQSSIFPYNIPEQTISTTTAPQLGSDALMSSQSLSDLFDYVAQNDTTVQYNNDSDNFQQSSSSITVNQLDNQTQFFNPLTESSHNDDPISSPQQSTQNSPKHKETAIVQEKEESEPKSKKSKASNPTENRVKKRRTSIQINESTGSTKPKKQRKTKRSSYSDQVHIMYRPVKPDSKTSLIFHKEDPMDNSVRVNLFDNQQNSYHTENQYTSTIPVQSQYLQQMHLTFEQWNNANNSSTSNTSNPNLFSNHPISQPESPQKSLTREQSPQNETLLSHFNELNHTEQLSYYIDSANDVSTEHRDNTDNTNNNTDSADIDLILGIGDHIL</sequence>
<accession>A0A397T595</accession>
<feature type="region of interest" description="Disordered" evidence="1">
    <location>
        <begin position="139"/>
        <end position="226"/>
    </location>
</feature>
<feature type="compositionally biased region" description="Low complexity" evidence="1">
    <location>
        <begin position="294"/>
        <end position="311"/>
    </location>
</feature>
<organism evidence="2 3">
    <name type="scientific">Glomus cerebriforme</name>
    <dbReference type="NCBI Taxonomy" id="658196"/>
    <lineage>
        <taxon>Eukaryota</taxon>
        <taxon>Fungi</taxon>
        <taxon>Fungi incertae sedis</taxon>
        <taxon>Mucoromycota</taxon>
        <taxon>Glomeromycotina</taxon>
        <taxon>Glomeromycetes</taxon>
        <taxon>Glomerales</taxon>
        <taxon>Glomeraceae</taxon>
        <taxon>Glomus</taxon>
    </lineage>
</organism>
<gene>
    <name evidence="2" type="ORF">C1645_770207</name>
</gene>
<feature type="compositionally biased region" description="Polar residues" evidence="1">
    <location>
        <begin position="139"/>
        <end position="161"/>
    </location>
</feature>
<protein>
    <submittedName>
        <fullName evidence="2">Uncharacterized protein</fullName>
    </submittedName>
</protein>
<proteinExistence type="predicted"/>
<feature type="region of interest" description="Disordered" evidence="1">
    <location>
        <begin position="294"/>
        <end position="331"/>
    </location>
</feature>
<comment type="caution">
    <text evidence="2">The sequence shown here is derived from an EMBL/GenBank/DDBJ whole genome shotgun (WGS) entry which is preliminary data.</text>
</comment>
<dbReference type="EMBL" id="QKYT01000185">
    <property type="protein sequence ID" value="RIA90311.1"/>
    <property type="molecule type" value="Genomic_DNA"/>
</dbReference>
<dbReference type="OrthoDB" id="2380624at2759"/>
<feature type="compositionally biased region" description="Basic residues" evidence="1">
    <location>
        <begin position="210"/>
        <end position="219"/>
    </location>
</feature>
<feature type="compositionally biased region" description="Polar residues" evidence="1">
    <location>
        <begin position="312"/>
        <end position="331"/>
    </location>
</feature>
<keyword evidence="3" id="KW-1185">Reference proteome</keyword>
<feature type="compositionally biased region" description="Polar residues" evidence="1">
    <location>
        <begin position="199"/>
        <end position="209"/>
    </location>
</feature>
<evidence type="ECO:0000256" key="1">
    <source>
        <dbReference type="SAM" id="MobiDB-lite"/>
    </source>
</evidence>
<feature type="compositionally biased region" description="Basic and acidic residues" evidence="1">
    <location>
        <begin position="163"/>
        <end position="180"/>
    </location>
</feature>
<dbReference type="AlphaFoldDB" id="A0A397T595"/>